<dbReference type="Gene3D" id="2.60.40.1120">
    <property type="entry name" value="Carboxypeptidase-like, regulatory domain"/>
    <property type="match status" value="1"/>
</dbReference>
<dbReference type="SUPFAM" id="SSF49464">
    <property type="entry name" value="Carboxypeptidase regulatory domain-like"/>
    <property type="match status" value="1"/>
</dbReference>
<evidence type="ECO:0000313" key="2">
    <source>
        <dbReference type="Proteomes" id="UP000593812"/>
    </source>
</evidence>
<sequence>MQMRTVIPIFTSLIMLNGCGGESAKIQESVRYAQPLHSSLTQSQSGTQPQGEKWSVSGQVFDASGQPVAQAKIYVQLGEHNYYTHSQTDGRYTLYLPREYDYPDHIAGTVWMEGYQPEILLLSYQNQHLYIDQHSHLVQLKPLTEAHVVFQQGLHLIHLGDDSLMKNPETRIQTAPQGLVWSDGFQYTQALQKQYNQLCIQLYGKGIQSQYANQDKISISRKNDLRLSITQLLSDSPSSGAYSANEHCFPLRHFQVNDHIQVQIKSHTLDTDQDNFEMLNIVGVLRKI</sequence>
<dbReference type="GO" id="GO:0004180">
    <property type="term" value="F:carboxypeptidase activity"/>
    <property type="evidence" value="ECO:0007669"/>
    <property type="project" value="UniProtKB-KW"/>
</dbReference>
<dbReference type="Proteomes" id="UP000593812">
    <property type="component" value="Chromosome"/>
</dbReference>
<name>A0A856UQU3_9GAMM</name>
<dbReference type="InterPro" id="IPR008969">
    <property type="entry name" value="CarboxyPept-like_regulatory"/>
</dbReference>
<accession>A0A856UQU3</accession>
<keyword evidence="1" id="KW-0121">Carboxypeptidase</keyword>
<organism evidence="1 2">
    <name type="scientific">Acinetobacter indicus</name>
    <dbReference type="NCBI Taxonomy" id="756892"/>
    <lineage>
        <taxon>Bacteria</taxon>
        <taxon>Pseudomonadati</taxon>
        <taxon>Pseudomonadota</taxon>
        <taxon>Gammaproteobacteria</taxon>
        <taxon>Moraxellales</taxon>
        <taxon>Moraxellaceae</taxon>
        <taxon>Acinetobacter</taxon>
    </lineage>
</organism>
<proteinExistence type="predicted"/>
<reference evidence="1 2" key="1">
    <citation type="submission" date="2020-02" db="EMBL/GenBank/DDBJ databases">
        <title>Tigecycline-resistant Acinetobacter species from pigs and migratory birds.</title>
        <authorList>
            <person name="Chen C."/>
            <person name="Sun J."/>
            <person name="Liao X.-P."/>
            <person name="Liu Y.-H."/>
        </authorList>
    </citation>
    <scope>NUCLEOTIDE SEQUENCE [LARGE SCALE GENOMIC DNA]</scope>
    <source>
        <strain evidence="1 2">C15_T</strain>
    </source>
</reference>
<gene>
    <name evidence="1" type="ORF">G0027_02775</name>
</gene>
<keyword evidence="1" id="KW-0645">Protease</keyword>
<dbReference type="AlphaFoldDB" id="A0A856UQU3"/>
<protein>
    <submittedName>
        <fullName evidence="1">Carboxypeptidase regulatory-like domain-containing protein</fullName>
    </submittedName>
</protein>
<keyword evidence="1" id="KW-0378">Hydrolase</keyword>
<dbReference type="EMBL" id="CP048654">
    <property type="protein sequence ID" value="QOW41870.1"/>
    <property type="molecule type" value="Genomic_DNA"/>
</dbReference>
<dbReference type="RefSeq" id="WP_127800139.1">
    <property type="nucleotide sequence ID" value="NZ_CP044018.1"/>
</dbReference>
<evidence type="ECO:0000313" key="1">
    <source>
        <dbReference type="EMBL" id="QOW41870.1"/>
    </source>
</evidence>